<dbReference type="Pfam" id="PF06985">
    <property type="entry name" value="HET"/>
    <property type="match status" value="1"/>
</dbReference>
<dbReference type="PANTHER" id="PTHR33112">
    <property type="entry name" value="DOMAIN PROTEIN, PUTATIVE-RELATED"/>
    <property type="match status" value="1"/>
</dbReference>
<dbReference type="PANTHER" id="PTHR33112:SF8">
    <property type="entry name" value="HETEROKARYON INCOMPATIBILITY DOMAIN-CONTAINING PROTEIN"/>
    <property type="match status" value="1"/>
</dbReference>
<reference evidence="3" key="3">
    <citation type="submission" date="2025-08" db="UniProtKB">
        <authorList>
            <consortium name="RefSeq"/>
        </authorList>
    </citation>
    <scope>IDENTIFICATION</scope>
    <source>
        <strain evidence="3">NI907</strain>
    </source>
</reference>
<evidence type="ECO:0000313" key="2">
    <source>
        <dbReference type="Proteomes" id="UP000515153"/>
    </source>
</evidence>
<proteinExistence type="predicted"/>
<name>A0A6P8AQW5_PYRGI</name>
<sequence>MDISFALQGLSPLYRYLTHRPGPTSFSIAEVVILWSISYALIKPLAPAITALLDNAYPVKAFFIWMFDRDVTWKEETKFIGPEVPGGFRTPWSEKGSTEGADASPYRLCSTCQQLDLGLLGMKADGSFPRVDSVEVRLGHGLGGVRLGRQSCDLCSLIWRSLFNSEKLTRECEYPDETAVILRLGSFSNSWRYRDHSLEHRLQVEEHRENYVVNAISTTLRRVGDSSRRPWWSDPMGEIIIYKRPEQLKDPEDQSSPVILERPLTPANSDTTFRTINCWLGNCLKNHKICKTQGFEKARTWAPPPRLIEIPCDTKQVRLIDAANIDMPYVALSYCWGDNSSSNSGQTNPVTTTSNTFTEFQQRLPTNSLPLTIQHAIDITRRLGFNYLWVDSLCIIQDNFVDWKKHTVIMGSIYANAVFTIAASGAASSSDGCFSPNSYADGELDSFYKGEVRLPIVILGRYIGDMFAVSPLPLFTPEGLHNLSSDLESSRWKDRAWVLQERFFSSRIVHFGAFQVHWECREEVASQMRPFADQVSASLVPRWIKVWNWWFSSAFDAERWWSQLLLRYTDTKLTFDSDRLPAIASIAKEMAQTRKLTYVAGLYAQMLPRCLVWAAAATGCHAYKSPDNLPPFDYPDVNMSTEPLLTPNANPSHRASSWSWAHWEGPIATMQLDNFTKFIGHMGGIKVIKQGDEHSHHQSALVVWSQIRPVARLEQEMKRLEITAVGIPHLLKILSCSSKARYNWPRHSTCHVITQRNSEGLGSVKSDEFVVFDDPLNGAPMEFNLLPVGSLYMWNAEGSEPRTKSSLYCFDISLAVELAEGYEDSQEESANQSCVQRGRGDSALLPDRYRRLGLAVKLCWVVPEDSGWEAIKAGFKVSFASFSPVVDFFMAWDKVVWRSELWVEVVAEGRSIFAV</sequence>
<feature type="domain" description="Heterokaryon incompatibility" evidence="1">
    <location>
        <begin position="329"/>
        <end position="501"/>
    </location>
</feature>
<dbReference type="GeneID" id="41966843"/>
<dbReference type="RefSeq" id="XP_030977279.1">
    <property type="nucleotide sequence ID" value="XM_031131938.1"/>
</dbReference>
<evidence type="ECO:0000259" key="1">
    <source>
        <dbReference type="Pfam" id="PF06985"/>
    </source>
</evidence>
<gene>
    <name evidence="3" type="ORF">PgNI_11980</name>
</gene>
<dbReference type="Proteomes" id="UP000515153">
    <property type="component" value="Unplaced"/>
</dbReference>
<accession>A0A6P8AQW5</accession>
<organism evidence="2 3">
    <name type="scientific">Pyricularia grisea</name>
    <name type="common">Crabgrass-specific blast fungus</name>
    <name type="synonym">Magnaporthe grisea</name>
    <dbReference type="NCBI Taxonomy" id="148305"/>
    <lineage>
        <taxon>Eukaryota</taxon>
        <taxon>Fungi</taxon>
        <taxon>Dikarya</taxon>
        <taxon>Ascomycota</taxon>
        <taxon>Pezizomycotina</taxon>
        <taxon>Sordariomycetes</taxon>
        <taxon>Sordariomycetidae</taxon>
        <taxon>Magnaporthales</taxon>
        <taxon>Pyriculariaceae</taxon>
        <taxon>Pyricularia</taxon>
    </lineage>
</organism>
<protein>
    <recommendedName>
        <fullName evidence="1">Heterokaryon incompatibility domain-containing protein</fullName>
    </recommendedName>
</protein>
<dbReference type="KEGG" id="pgri:PgNI_11980"/>
<keyword evidence="2" id="KW-1185">Reference proteome</keyword>
<dbReference type="AlphaFoldDB" id="A0A6P8AQW5"/>
<reference evidence="3" key="1">
    <citation type="journal article" date="2019" name="Mol. Biol. Evol.">
        <title>Blast fungal genomes show frequent chromosomal changes, gene gains and losses, and effector gene turnover.</title>
        <authorList>
            <person name="Gomez Luciano L.B."/>
            <person name="Jason Tsai I."/>
            <person name="Chuma I."/>
            <person name="Tosa Y."/>
            <person name="Chen Y.H."/>
            <person name="Li J.Y."/>
            <person name="Li M.Y."/>
            <person name="Jade Lu M.Y."/>
            <person name="Nakayashiki H."/>
            <person name="Li W.H."/>
        </authorList>
    </citation>
    <scope>NUCLEOTIDE SEQUENCE</scope>
    <source>
        <strain evidence="3">NI907</strain>
    </source>
</reference>
<dbReference type="InterPro" id="IPR010730">
    <property type="entry name" value="HET"/>
</dbReference>
<evidence type="ECO:0000313" key="3">
    <source>
        <dbReference type="RefSeq" id="XP_030977279.1"/>
    </source>
</evidence>
<reference evidence="3" key="2">
    <citation type="submission" date="2019-10" db="EMBL/GenBank/DDBJ databases">
        <authorList>
            <consortium name="NCBI Genome Project"/>
        </authorList>
    </citation>
    <scope>NUCLEOTIDE SEQUENCE</scope>
    <source>
        <strain evidence="3">NI907</strain>
    </source>
</reference>